<gene>
    <name evidence="6" type="ORF">A7K91_22610</name>
</gene>
<dbReference type="PANTHER" id="PTHR43343:SF3">
    <property type="entry name" value="PROTEASE DO-LIKE 8, CHLOROPLASTIC"/>
    <property type="match status" value="1"/>
</dbReference>
<dbReference type="InterPro" id="IPR051201">
    <property type="entry name" value="Chloro_Bact_Ser_Proteases"/>
</dbReference>
<dbReference type="PANTHER" id="PTHR43343">
    <property type="entry name" value="PEPTIDASE S12"/>
    <property type="match status" value="1"/>
</dbReference>
<dbReference type="STRING" id="1844972.A7K91_22610"/>
<name>A0A1A5YPZ4_9BACL</name>
<feature type="region of interest" description="Disordered" evidence="4">
    <location>
        <begin position="1"/>
        <end position="34"/>
    </location>
</feature>
<dbReference type="Pfam" id="PF13365">
    <property type="entry name" value="Trypsin_2"/>
    <property type="match status" value="1"/>
</dbReference>
<comment type="caution">
    <text evidence="6">The sequence shown here is derived from an EMBL/GenBank/DDBJ whole genome shotgun (WGS) entry which is preliminary data.</text>
</comment>
<dbReference type="GO" id="GO:0006508">
    <property type="term" value="P:proteolysis"/>
    <property type="evidence" value="ECO:0007669"/>
    <property type="project" value="UniProtKB-KW"/>
</dbReference>
<dbReference type="RefSeq" id="WP_068680567.1">
    <property type="nucleotide sequence ID" value="NZ_LYPA01000032.1"/>
</dbReference>
<keyword evidence="2" id="KW-0378">Hydrolase</keyword>
<organism evidence="6 7">
    <name type="scientific">Paenibacillus oryzae</name>
    <dbReference type="NCBI Taxonomy" id="1844972"/>
    <lineage>
        <taxon>Bacteria</taxon>
        <taxon>Bacillati</taxon>
        <taxon>Bacillota</taxon>
        <taxon>Bacilli</taxon>
        <taxon>Bacillales</taxon>
        <taxon>Paenibacillaceae</taxon>
        <taxon>Paenibacillus</taxon>
    </lineage>
</organism>
<feature type="compositionally biased region" description="Low complexity" evidence="4">
    <location>
        <begin position="95"/>
        <end position="115"/>
    </location>
</feature>
<dbReference type="Gene3D" id="2.40.10.120">
    <property type="match status" value="1"/>
</dbReference>
<feature type="transmembrane region" description="Helical" evidence="5">
    <location>
        <begin position="147"/>
        <end position="167"/>
    </location>
</feature>
<dbReference type="Proteomes" id="UP000092024">
    <property type="component" value="Unassembled WGS sequence"/>
</dbReference>
<reference evidence="6 7" key="1">
    <citation type="submission" date="2016-05" db="EMBL/GenBank/DDBJ databases">
        <title>Paenibacillus oryzae. sp. nov., isolated from the rice root.</title>
        <authorList>
            <person name="Zhang J."/>
            <person name="Zhang X."/>
        </authorList>
    </citation>
    <scope>NUCLEOTIDE SEQUENCE [LARGE SCALE GENOMIC DNA]</scope>
    <source>
        <strain evidence="6 7">1DrF-4</strain>
    </source>
</reference>
<keyword evidence="5" id="KW-0812">Transmembrane</keyword>
<accession>A0A1A5YPZ4</accession>
<protein>
    <recommendedName>
        <fullName evidence="8">Peptidase S1</fullName>
    </recommendedName>
</protein>
<feature type="compositionally biased region" description="Basic and acidic residues" evidence="4">
    <location>
        <begin position="22"/>
        <end position="31"/>
    </location>
</feature>
<evidence type="ECO:0000256" key="2">
    <source>
        <dbReference type="ARBA" id="ARBA00022801"/>
    </source>
</evidence>
<keyword evidence="5" id="KW-1133">Transmembrane helix</keyword>
<dbReference type="SUPFAM" id="SSF50494">
    <property type="entry name" value="Trypsin-like serine proteases"/>
    <property type="match status" value="1"/>
</dbReference>
<evidence type="ECO:0000313" key="7">
    <source>
        <dbReference type="Proteomes" id="UP000092024"/>
    </source>
</evidence>
<dbReference type="InterPro" id="IPR009003">
    <property type="entry name" value="Peptidase_S1_PA"/>
</dbReference>
<evidence type="ECO:0000256" key="3">
    <source>
        <dbReference type="ARBA" id="ARBA00022825"/>
    </source>
</evidence>
<dbReference type="EMBL" id="LYPA01000032">
    <property type="protein sequence ID" value="OBR67669.1"/>
    <property type="molecule type" value="Genomic_DNA"/>
</dbReference>
<dbReference type="PRINTS" id="PR00834">
    <property type="entry name" value="PROTEASES2C"/>
</dbReference>
<evidence type="ECO:0008006" key="8">
    <source>
        <dbReference type="Google" id="ProtNLM"/>
    </source>
</evidence>
<sequence>MKHYTEDGMLPDDNKGNNNAKETARYEDKAQTDILNTAELEKTAEVGQATGMEQPEAVNQEAGLQQAAGAQQGLGAEHSAFAEKIARAQQGPGWEQATGAEQAANASAAGTANTADVEAESPAVQDRFEAYYKEVKHLRAPRPKRKAITPLAAAFMAGALMIGGLAYGADKANLFTGGAAQSGTAAKAASSALNGNGAGLTTASFSTDKGIADVYNQASPAVVKIENYGVVQNSGYGNLDALRQFLGGGGFPGRGGGQQQQQEQSETGELTLMGSGTGFFFDKSGYILTNEHVISGASQLKVTVEGYDQPLDAQVMGSSKELDLAVLKVTSPDGKDFPSLKLGSSDQTAIGDWVLAIGNPYGFDHTLTMGVLSAKERPINIQNEDGSEQVYEHLLQTDASINPGNSGGPLLNENGEVIGINTAVNAEAQGIGFAIPTTTILEVLDGLKGGAV</sequence>
<evidence type="ECO:0000256" key="4">
    <source>
        <dbReference type="SAM" id="MobiDB-lite"/>
    </source>
</evidence>
<feature type="region of interest" description="Disordered" evidence="4">
    <location>
        <begin position="94"/>
        <end position="120"/>
    </location>
</feature>
<evidence type="ECO:0000313" key="6">
    <source>
        <dbReference type="EMBL" id="OBR67669.1"/>
    </source>
</evidence>
<keyword evidence="3" id="KW-0720">Serine protease</keyword>
<evidence type="ECO:0000256" key="1">
    <source>
        <dbReference type="ARBA" id="ARBA00022670"/>
    </source>
</evidence>
<keyword evidence="7" id="KW-1185">Reference proteome</keyword>
<keyword evidence="5" id="KW-0472">Membrane</keyword>
<evidence type="ECO:0000256" key="5">
    <source>
        <dbReference type="SAM" id="Phobius"/>
    </source>
</evidence>
<keyword evidence="1" id="KW-0645">Protease</keyword>
<dbReference type="AlphaFoldDB" id="A0A1A5YPZ4"/>
<dbReference type="InterPro" id="IPR001940">
    <property type="entry name" value="Peptidase_S1C"/>
</dbReference>
<dbReference type="GO" id="GO:0004252">
    <property type="term" value="F:serine-type endopeptidase activity"/>
    <property type="evidence" value="ECO:0007669"/>
    <property type="project" value="InterPro"/>
</dbReference>
<proteinExistence type="predicted"/>